<keyword evidence="1" id="KW-0812">Transmembrane</keyword>
<proteinExistence type="predicted"/>
<evidence type="ECO:0000256" key="1">
    <source>
        <dbReference type="SAM" id="Phobius"/>
    </source>
</evidence>
<keyword evidence="1" id="KW-0472">Membrane</keyword>
<dbReference type="EMBL" id="FNDU01000001">
    <property type="protein sequence ID" value="SDH52733.1"/>
    <property type="molecule type" value="Genomic_DNA"/>
</dbReference>
<feature type="transmembrane region" description="Helical" evidence="1">
    <location>
        <begin position="120"/>
        <end position="146"/>
    </location>
</feature>
<keyword evidence="3" id="KW-1185">Reference proteome</keyword>
<protein>
    <submittedName>
        <fullName evidence="2">Integral membrane protein (Intg_mem_TP0381)</fullName>
    </submittedName>
</protein>
<feature type="transmembrane region" description="Helical" evidence="1">
    <location>
        <begin position="36"/>
        <end position="53"/>
    </location>
</feature>
<feature type="transmembrane region" description="Helical" evidence="1">
    <location>
        <begin position="88"/>
        <end position="108"/>
    </location>
</feature>
<dbReference type="AlphaFoldDB" id="A0A1G8D5A4"/>
<dbReference type="RefSeq" id="WP_091580520.1">
    <property type="nucleotide sequence ID" value="NZ_FNDU01000001.1"/>
</dbReference>
<dbReference type="Pfam" id="PF14808">
    <property type="entry name" value="TMEM164"/>
    <property type="match status" value="1"/>
</dbReference>
<sequence length="196" mass="22395">MTKTFRITVCVLITIGWSIYYSMLLKDGLFDISRQSPLHLCNIMQILAVYAVLKNDKRIMDIMICPLIIGPVIAISYPFGIVSYGTEYAIYFFYYHFVILFIGVYHLIKIRLQISFKTIMYNGVFIYLCAACVGIINPIIGSNYMFVTTPVFQLPVNYYFILNAATLTTLFGFYYLLKGMKLMTTIIKVGGSGIKH</sequence>
<organism evidence="2 3">
    <name type="scientific">Alteribacillus bidgolensis</name>
    <dbReference type="NCBI Taxonomy" id="930129"/>
    <lineage>
        <taxon>Bacteria</taxon>
        <taxon>Bacillati</taxon>
        <taxon>Bacillota</taxon>
        <taxon>Bacilli</taxon>
        <taxon>Bacillales</taxon>
        <taxon>Bacillaceae</taxon>
        <taxon>Alteribacillus</taxon>
    </lineage>
</organism>
<feature type="transmembrane region" description="Helical" evidence="1">
    <location>
        <begin position="7"/>
        <end position="24"/>
    </location>
</feature>
<gene>
    <name evidence="2" type="ORF">SAMN05216352_101555</name>
</gene>
<evidence type="ECO:0000313" key="3">
    <source>
        <dbReference type="Proteomes" id="UP000199017"/>
    </source>
</evidence>
<dbReference type="OrthoDB" id="9813172at2"/>
<dbReference type="Proteomes" id="UP000199017">
    <property type="component" value="Unassembled WGS sequence"/>
</dbReference>
<evidence type="ECO:0000313" key="2">
    <source>
        <dbReference type="EMBL" id="SDH52733.1"/>
    </source>
</evidence>
<reference evidence="2 3" key="1">
    <citation type="submission" date="2016-10" db="EMBL/GenBank/DDBJ databases">
        <authorList>
            <person name="de Groot N.N."/>
        </authorList>
    </citation>
    <scope>NUCLEOTIDE SEQUENCE [LARGE SCALE GENOMIC DNA]</scope>
    <source>
        <strain evidence="3">P4B,CCM 7963,CECT 7998,DSM 25260,IBRC-M 10614,KCTC 13821</strain>
    </source>
</reference>
<feature type="transmembrane region" description="Helical" evidence="1">
    <location>
        <begin position="60"/>
        <end position="82"/>
    </location>
</feature>
<accession>A0A1G8D5A4</accession>
<keyword evidence="1" id="KW-1133">Transmembrane helix</keyword>
<name>A0A1G8D5A4_9BACI</name>
<feature type="transmembrane region" description="Helical" evidence="1">
    <location>
        <begin position="158"/>
        <end position="177"/>
    </location>
</feature>